<reference evidence="2 3" key="1">
    <citation type="submission" date="2024-01" db="EMBL/GenBank/DDBJ databases">
        <title>Complete genome of Cladobotryum mycophilum ATHUM6906.</title>
        <authorList>
            <person name="Christinaki A.C."/>
            <person name="Myridakis A.I."/>
            <person name="Kouvelis V.N."/>
        </authorList>
    </citation>
    <scope>NUCLEOTIDE SEQUENCE [LARGE SCALE GENOMIC DNA]</scope>
    <source>
        <strain evidence="2 3">ATHUM6906</strain>
    </source>
</reference>
<proteinExistence type="predicted"/>
<dbReference type="Proteomes" id="UP001338125">
    <property type="component" value="Unassembled WGS sequence"/>
</dbReference>
<feature type="region of interest" description="Disordered" evidence="1">
    <location>
        <begin position="99"/>
        <end position="127"/>
    </location>
</feature>
<accession>A0ABR0SDJ0</accession>
<feature type="region of interest" description="Disordered" evidence="1">
    <location>
        <begin position="310"/>
        <end position="331"/>
    </location>
</feature>
<sequence>MDHDSLPAPITEHRHLPVRRAVIKRRGTPNYIIRSTAKRLAELKDPKICETLKLPCNQNPWGLLHHYGTLADEQAIVGGAGHRQRRPHIEKDLRNLLHARSQLRSREPRGPLSSTRDETTEGKELARSDVPLPCDRFRLVRRPSLEREEAFRVASTAKGKVRVRHAVPTTDDAQVAELYTMGLLYDNDENREEVFNLDSIQHEEPVYTIRASKRGRKGTKKAGGVGGRPLNLDLSFTDLGHDNAIAQYIMSALSGPNAGDEDGQNVSREPAPLRVIYELAGANPSFDVDTSQPPDLITDTLSDYDYLSDSELDDDTPSQREVQEPANNLPSGTWIILG</sequence>
<protein>
    <submittedName>
        <fullName evidence="2">Uncharacterized protein</fullName>
    </submittedName>
</protein>
<gene>
    <name evidence="2" type="ORF">PT974_08086</name>
</gene>
<dbReference type="EMBL" id="JAVFKD010000014">
    <property type="protein sequence ID" value="KAK5989825.1"/>
    <property type="molecule type" value="Genomic_DNA"/>
</dbReference>
<keyword evidence="3" id="KW-1185">Reference proteome</keyword>
<evidence type="ECO:0000313" key="2">
    <source>
        <dbReference type="EMBL" id="KAK5989825.1"/>
    </source>
</evidence>
<evidence type="ECO:0000256" key="1">
    <source>
        <dbReference type="SAM" id="MobiDB-lite"/>
    </source>
</evidence>
<name>A0ABR0SDJ0_9HYPO</name>
<evidence type="ECO:0000313" key="3">
    <source>
        <dbReference type="Proteomes" id="UP001338125"/>
    </source>
</evidence>
<organism evidence="2 3">
    <name type="scientific">Cladobotryum mycophilum</name>
    <dbReference type="NCBI Taxonomy" id="491253"/>
    <lineage>
        <taxon>Eukaryota</taxon>
        <taxon>Fungi</taxon>
        <taxon>Dikarya</taxon>
        <taxon>Ascomycota</taxon>
        <taxon>Pezizomycotina</taxon>
        <taxon>Sordariomycetes</taxon>
        <taxon>Hypocreomycetidae</taxon>
        <taxon>Hypocreales</taxon>
        <taxon>Hypocreaceae</taxon>
        <taxon>Cladobotryum</taxon>
    </lineage>
</organism>
<comment type="caution">
    <text evidence="2">The sequence shown here is derived from an EMBL/GenBank/DDBJ whole genome shotgun (WGS) entry which is preliminary data.</text>
</comment>
<feature type="compositionally biased region" description="Basic and acidic residues" evidence="1">
    <location>
        <begin position="104"/>
        <end position="127"/>
    </location>
</feature>